<dbReference type="GO" id="GO:0016491">
    <property type="term" value="F:oxidoreductase activity"/>
    <property type="evidence" value="ECO:0007669"/>
    <property type="project" value="InterPro"/>
</dbReference>
<dbReference type="Proteomes" id="UP000295807">
    <property type="component" value="Unassembled WGS sequence"/>
</dbReference>
<dbReference type="PROSITE" id="PS51352">
    <property type="entry name" value="THIOREDOXIN_2"/>
    <property type="match status" value="1"/>
</dbReference>
<comment type="caution">
    <text evidence="3">The sequence shown here is derived from an EMBL/GenBank/DDBJ whole genome shotgun (WGS) entry which is preliminary data.</text>
</comment>
<evidence type="ECO:0000313" key="4">
    <source>
        <dbReference type="Proteomes" id="UP000295807"/>
    </source>
</evidence>
<feature type="signal peptide" evidence="1">
    <location>
        <begin position="1"/>
        <end position="28"/>
    </location>
</feature>
<dbReference type="EMBL" id="SMAD01000001">
    <property type="protein sequence ID" value="TCS89897.1"/>
    <property type="molecule type" value="Genomic_DNA"/>
</dbReference>
<feature type="domain" description="Thioredoxin" evidence="2">
    <location>
        <begin position="256"/>
        <end position="418"/>
    </location>
</feature>
<dbReference type="SUPFAM" id="SSF52833">
    <property type="entry name" value="Thioredoxin-like"/>
    <property type="match status" value="1"/>
</dbReference>
<dbReference type="InterPro" id="IPR036249">
    <property type="entry name" value="Thioredoxin-like_sf"/>
</dbReference>
<dbReference type="PROSITE" id="PS51257">
    <property type="entry name" value="PROKAR_LIPOPROTEIN"/>
    <property type="match status" value="1"/>
</dbReference>
<dbReference type="OrthoDB" id="616241at2"/>
<protein>
    <submittedName>
        <fullName evidence="3">Peroxiredoxin</fullName>
    </submittedName>
</protein>
<dbReference type="AlphaFoldDB" id="A0A4R3KVZ0"/>
<dbReference type="InterPro" id="IPR013740">
    <property type="entry name" value="Redoxin"/>
</dbReference>
<dbReference type="Gene3D" id="3.40.30.10">
    <property type="entry name" value="Glutaredoxin"/>
    <property type="match status" value="1"/>
</dbReference>
<dbReference type="CDD" id="cd02966">
    <property type="entry name" value="TlpA_like_family"/>
    <property type="match status" value="1"/>
</dbReference>
<reference evidence="3 4" key="1">
    <citation type="submission" date="2019-03" db="EMBL/GenBank/DDBJ databases">
        <title>Genomic Encyclopedia of Type Strains, Phase IV (KMG-IV): sequencing the most valuable type-strain genomes for metagenomic binning, comparative biology and taxonomic classification.</title>
        <authorList>
            <person name="Goeker M."/>
        </authorList>
    </citation>
    <scope>NUCLEOTIDE SEQUENCE [LARGE SCALE GENOMIC DNA]</scope>
    <source>
        <strain evidence="3 4">DSM 21100</strain>
    </source>
</reference>
<proteinExistence type="predicted"/>
<name>A0A4R3KVZ0_9SPHI</name>
<dbReference type="PANTHER" id="PTHR42852">
    <property type="entry name" value="THIOL:DISULFIDE INTERCHANGE PROTEIN DSBE"/>
    <property type="match status" value="1"/>
</dbReference>
<keyword evidence="1" id="KW-0732">Signal</keyword>
<evidence type="ECO:0000256" key="1">
    <source>
        <dbReference type="SAM" id="SignalP"/>
    </source>
</evidence>
<gene>
    <name evidence="3" type="ORF">EDD80_10194</name>
</gene>
<dbReference type="Pfam" id="PF08534">
    <property type="entry name" value="Redoxin"/>
    <property type="match status" value="1"/>
</dbReference>
<accession>A0A4R3KVZ0</accession>
<keyword evidence="4" id="KW-1185">Reference proteome</keyword>
<feature type="chain" id="PRO_5020618577" evidence="1">
    <location>
        <begin position="29"/>
        <end position="419"/>
    </location>
</feature>
<dbReference type="PANTHER" id="PTHR42852:SF13">
    <property type="entry name" value="PROTEIN DIPZ"/>
    <property type="match status" value="1"/>
</dbReference>
<dbReference type="InterPro" id="IPR050553">
    <property type="entry name" value="Thioredoxin_ResA/DsbE_sf"/>
</dbReference>
<dbReference type="InterPro" id="IPR013766">
    <property type="entry name" value="Thioredoxin_domain"/>
</dbReference>
<evidence type="ECO:0000313" key="3">
    <source>
        <dbReference type="EMBL" id="TCS89897.1"/>
    </source>
</evidence>
<dbReference type="RefSeq" id="WP_132127376.1">
    <property type="nucleotide sequence ID" value="NZ_CP042432.1"/>
</dbReference>
<sequence length="419" mass="47134">MIQIKKTPVLRNILVPLFAGLMFMTSCSQPSGSGEGLREGIWRATLTTESGAKIPFNFEVKSDSTALYIEIINGESRLKADEITVTADSIHFLMPFFDSEFKARRQGDSLSGSWIKHLAGRDAVMPFHAVQGASYRFLESPEPPLADISGRWATDFVREGDTTIAVGEFRQEGNRLTGTFITPYGDYRFLEGTISGNEVFLSSFDGGYATLFTAAASGDSVLSGGKFYSGRSGIKDWRARKDSTARLPDANSLTYLEEGFDQLDFTYVNLEGDSVSLSDEKFRGKVVVIQFFGSWCPNCMDETRFLSDFYKEYHDKGFEVVGLAYERTTDMEKNKRLVRRMTDRFGVEYEMLLTGYTNQQVEESMPALRNFMAFPTTIILDREGNVRRVHTGFNGPGTGAHYEVYVEEFTRMINELLNE</sequence>
<evidence type="ECO:0000259" key="2">
    <source>
        <dbReference type="PROSITE" id="PS51352"/>
    </source>
</evidence>
<organism evidence="3 4">
    <name type="scientific">Anseongella ginsenosidimutans</name>
    <dbReference type="NCBI Taxonomy" id="496056"/>
    <lineage>
        <taxon>Bacteria</taxon>
        <taxon>Pseudomonadati</taxon>
        <taxon>Bacteroidota</taxon>
        <taxon>Sphingobacteriia</taxon>
        <taxon>Sphingobacteriales</taxon>
        <taxon>Sphingobacteriaceae</taxon>
        <taxon>Anseongella</taxon>
    </lineage>
</organism>